<dbReference type="GO" id="GO:0001558">
    <property type="term" value="P:regulation of cell growth"/>
    <property type="evidence" value="ECO:0007669"/>
    <property type="project" value="InterPro"/>
</dbReference>
<organism evidence="1 2">
    <name type="scientific">Alteromonas confluentis</name>
    <dbReference type="NCBI Taxonomy" id="1656094"/>
    <lineage>
        <taxon>Bacteria</taxon>
        <taxon>Pseudomonadati</taxon>
        <taxon>Pseudomonadota</taxon>
        <taxon>Gammaproteobacteria</taxon>
        <taxon>Alteromonadales</taxon>
        <taxon>Alteromonadaceae</taxon>
        <taxon>Alteromonas/Salinimonas group</taxon>
        <taxon>Alteromonas</taxon>
    </lineage>
</organism>
<dbReference type="AlphaFoldDB" id="A0A1E7Z6K0"/>
<dbReference type="GO" id="GO:0003700">
    <property type="term" value="F:DNA-binding transcription factor activity"/>
    <property type="evidence" value="ECO:0007669"/>
    <property type="project" value="InterPro"/>
</dbReference>
<dbReference type="InterPro" id="IPR031848">
    <property type="entry name" value="PrlF_antitoxin"/>
</dbReference>
<gene>
    <name evidence="1" type="ORF">BFC18_20580</name>
</gene>
<dbReference type="RefSeq" id="WP_070127326.1">
    <property type="nucleotide sequence ID" value="NZ_MDHN01000041.1"/>
</dbReference>
<protein>
    <submittedName>
        <fullName evidence="1">Regulator</fullName>
    </submittedName>
</protein>
<name>A0A1E7Z6K0_9ALTE</name>
<dbReference type="Proteomes" id="UP000175691">
    <property type="component" value="Unassembled WGS sequence"/>
</dbReference>
<dbReference type="STRING" id="1656094.BFC18_20580"/>
<dbReference type="EMBL" id="MDHN01000041">
    <property type="protein sequence ID" value="OFC69130.1"/>
    <property type="molecule type" value="Genomic_DNA"/>
</dbReference>
<dbReference type="NCBIfam" id="NF007429">
    <property type="entry name" value="PRK09974.1"/>
    <property type="match status" value="1"/>
</dbReference>
<sequence length="109" mass="12339">MSKLSIESQSTMTDRYQTTVPTPVRKALNLTKRDKIKYTILGDGNVMISKVENHSDDPVLDKFLSFLENDMVNRPEHLVPLSENLQKQALTLTDGIPVDLDSVLHEEDD</sequence>
<dbReference type="Gene3D" id="2.10.260.10">
    <property type="match status" value="1"/>
</dbReference>
<dbReference type="OrthoDB" id="426345at2"/>
<evidence type="ECO:0000313" key="1">
    <source>
        <dbReference type="EMBL" id="OFC69130.1"/>
    </source>
</evidence>
<comment type="caution">
    <text evidence="1">The sequence shown here is derived from an EMBL/GenBank/DDBJ whole genome shotgun (WGS) entry which is preliminary data.</text>
</comment>
<dbReference type="InterPro" id="IPR037914">
    <property type="entry name" value="SpoVT-AbrB_sf"/>
</dbReference>
<dbReference type="SUPFAM" id="SSF89447">
    <property type="entry name" value="AbrB/MazE/MraZ-like"/>
    <property type="match status" value="1"/>
</dbReference>
<reference evidence="1 2" key="1">
    <citation type="submission" date="2016-08" db="EMBL/GenBank/DDBJ databases">
        <authorList>
            <person name="Seilhamer J.J."/>
        </authorList>
    </citation>
    <scope>NUCLEOTIDE SEQUENCE [LARGE SCALE GENOMIC DNA]</scope>
    <source>
        <strain evidence="1 2">KCTC 42603</strain>
    </source>
</reference>
<keyword evidence="2" id="KW-1185">Reference proteome</keyword>
<proteinExistence type="predicted"/>
<dbReference type="GO" id="GO:0097351">
    <property type="term" value="F:toxin sequestering activity"/>
    <property type="evidence" value="ECO:0007669"/>
    <property type="project" value="InterPro"/>
</dbReference>
<dbReference type="Pfam" id="PF15937">
    <property type="entry name" value="PrlF_antitoxin"/>
    <property type="match status" value="1"/>
</dbReference>
<evidence type="ECO:0000313" key="2">
    <source>
        <dbReference type="Proteomes" id="UP000175691"/>
    </source>
</evidence>
<accession>A0A1E7Z6K0</accession>